<evidence type="ECO:0008006" key="4">
    <source>
        <dbReference type="Google" id="ProtNLM"/>
    </source>
</evidence>
<evidence type="ECO:0000313" key="2">
    <source>
        <dbReference type="EMBL" id="MBW8270654.1"/>
    </source>
</evidence>
<evidence type="ECO:0000313" key="3">
    <source>
        <dbReference type="Proteomes" id="UP001519924"/>
    </source>
</evidence>
<keyword evidence="3" id="KW-1185">Reference proteome</keyword>
<keyword evidence="1" id="KW-0732">Signal</keyword>
<feature type="chain" id="PRO_5047448899" description="Lipoprotein" evidence="1">
    <location>
        <begin position="18"/>
        <end position="121"/>
    </location>
</feature>
<gene>
    <name evidence="2" type="ORF">K1J50_14310</name>
</gene>
<accession>A0ABS7F4W1</accession>
<feature type="signal peptide" evidence="1">
    <location>
        <begin position="1"/>
        <end position="17"/>
    </location>
</feature>
<dbReference type="Proteomes" id="UP001519924">
    <property type="component" value="Unassembled WGS sequence"/>
</dbReference>
<dbReference type="EMBL" id="JAHZUY010000047">
    <property type="protein sequence ID" value="MBW8270654.1"/>
    <property type="molecule type" value="Genomic_DNA"/>
</dbReference>
<reference evidence="2 3" key="1">
    <citation type="submission" date="2021-08" db="EMBL/GenBank/DDBJ databases">
        <title>Caldovatus sediminis gen. nov., sp. nov., a moderately thermophilic bacterium isolated from a hot spring.</title>
        <authorList>
            <person name="Hu C.-J."/>
            <person name="Li W.-J."/>
            <person name="Xian W.-D."/>
        </authorList>
    </citation>
    <scope>NUCLEOTIDE SEQUENCE [LARGE SCALE GENOMIC DNA]</scope>
    <source>
        <strain evidence="2 3">SYSU G05006</strain>
    </source>
</reference>
<organism evidence="2 3">
    <name type="scientific">Caldovatus aquaticus</name>
    <dbReference type="NCBI Taxonomy" id="2865671"/>
    <lineage>
        <taxon>Bacteria</taxon>
        <taxon>Pseudomonadati</taxon>
        <taxon>Pseudomonadota</taxon>
        <taxon>Alphaproteobacteria</taxon>
        <taxon>Acetobacterales</taxon>
        <taxon>Roseomonadaceae</taxon>
        <taxon>Caldovatus</taxon>
    </lineage>
</organism>
<proteinExistence type="predicted"/>
<name>A0ABS7F4W1_9PROT</name>
<sequence>MTRIAAGRAMRIAAALAGLGACTVVDESPGYYASGYGYSAPGYATSPGYGYGYGYRAAPGYATVPGRYGVPYYAAAAAAGDSYCREAVAAVRRAKASAAYTGSPEAIARVERAHRYASRDC</sequence>
<protein>
    <recommendedName>
        <fullName evidence="4">Lipoprotein</fullName>
    </recommendedName>
</protein>
<comment type="caution">
    <text evidence="2">The sequence shown here is derived from an EMBL/GenBank/DDBJ whole genome shotgun (WGS) entry which is preliminary data.</text>
</comment>
<evidence type="ECO:0000256" key="1">
    <source>
        <dbReference type="SAM" id="SignalP"/>
    </source>
</evidence>
<dbReference type="RefSeq" id="WP_220118441.1">
    <property type="nucleotide sequence ID" value="NZ_JAHZUY010000047.1"/>
</dbReference>
<dbReference type="PROSITE" id="PS51257">
    <property type="entry name" value="PROKAR_LIPOPROTEIN"/>
    <property type="match status" value="1"/>
</dbReference>